<feature type="compositionally biased region" description="Low complexity" evidence="1">
    <location>
        <begin position="347"/>
        <end position="357"/>
    </location>
</feature>
<feature type="compositionally biased region" description="Basic and acidic residues" evidence="1">
    <location>
        <begin position="193"/>
        <end position="202"/>
    </location>
</feature>
<dbReference type="EMBL" id="JBJJXI010000122">
    <property type="protein sequence ID" value="KAL3390009.1"/>
    <property type="molecule type" value="Genomic_DNA"/>
</dbReference>
<reference evidence="2 3" key="1">
    <citation type="journal article" date="2024" name="bioRxiv">
        <title>A reference genome for Trichogramma kaykai: A tiny desert-dwelling parasitoid wasp with competing sex-ratio distorters.</title>
        <authorList>
            <person name="Culotta J."/>
            <person name="Lindsey A.R."/>
        </authorList>
    </citation>
    <scope>NUCLEOTIDE SEQUENCE [LARGE SCALE GENOMIC DNA]</scope>
    <source>
        <strain evidence="2 3">KSX58</strain>
    </source>
</reference>
<proteinExistence type="predicted"/>
<gene>
    <name evidence="2" type="ORF">TKK_015352</name>
</gene>
<organism evidence="2 3">
    <name type="scientific">Trichogramma kaykai</name>
    <dbReference type="NCBI Taxonomy" id="54128"/>
    <lineage>
        <taxon>Eukaryota</taxon>
        <taxon>Metazoa</taxon>
        <taxon>Ecdysozoa</taxon>
        <taxon>Arthropoda</taxon>
        <taxon>Hexapoda</taxon>
        <taxon>Insecta</taxon>
        <taxon>Pterygota</taxon>
        <taxon>Neoptera</taxon>
        <taxon>Endopterygota</taxon>
        <taxon>Hymenoptera</taxon>
        <taxon>Apocrita</taxon>
        <taxon>Proctotrupomorpha</taxon>
        <taxon>Chalcidoidea</taxon>
        <taxon>Trichogrammatidae</taxon>
        <taxon>Trichogramma</taxon>
    </lineage>
</organism>
<feature type="compositionally biased region" description="Basic and acidic residues" evidence="1">
    <location>
        <begin position="282"/>
        <end position="293"/>
    </location>
</feature>
<keyword evidence="3" id="KW-1185">Reference proteome</keyword>
<protein>
    <submittedName>
        <fullName evidence="2">Uncharacterized protein</fullName>
    </submittedName>
</protein>
<feature type="compositionally biased region" description="Polar residues" evidence="1">
    <location>
        <begin position="300"/>
        <end position="309"/>
    </location>
</feature>
<sequence>MIERDDHVYQRMLRAVQRDAVTQPVADWANALSDEEVSAELQRRGLIVSPEKEINRDRLLSALCYSADKHCSMQWDNERDGVLPVFMPVTSMSPSKGAIKRSSATDKQTNKSKRSPKDRSHSEEVRTRIFTSRAATLRPKELEPTHTSGLPAPLIPTIAMWPAADGQVREAPANNTAAATDFFRGPELTPPETPRRDAKSRENVFSLSPRRSESEVSDEAQTVVQVPPPQPNQLLAINMRLDQDLAPRTSSNASRRSSHSSRHHSGKSESKASRTPSLPRESSSHHQLRDTPPHVDQSPAVKTSLNKTQVVEEHRARDVGAQYDGDTTSKRTEISKVKKSSKKSEAVAEASSSSGESNTRSRK</sequence>
<comment type="caution">
    <text evidence="2">The sequence shown here is derived from an EMBL/GenBank/DDBJ whole genome shotgun (WGS) entry which is preliminary data.</text>
</comment>
<feature type="compositionally biased region" description="Basic residues" evidence="1">
    <location>
        <begin position="256"/>
        <end position="265"/>
    </location>
</feature>
<feature type="region of interest" description="Disordered" evidence="1">
    <location>
        <begin position="177"/>
        <end position="232"/>
    </location>
</feature>
<feature type="region of interest" description="Disordered" evidence="1">
    <location>
        <begin position="93"/>
        <end position="150"/>
    </location>
</feature>
<feature type="compositionally biased region" description="Basic and acidic residues" evidence="1">
    <location>
        <begin position="115"/>
        <end position="127"/>
    </location>
</feature>
<feature type="region of interest" description="Disordered" evidence="1">
    <location>
        <begin position="246"/>
        <end position="363"/>
    </location>
</feature>
<evidence type="ECO:0000313" key="3">
    <source>
        <dbReference type="Proteomes" id="UP001627154"/>
    </source>
</evidence>
<feature type="compositionally biased region" description="Basic and acidic residues" evidence="1">
    <location>
        <begin position="327"/>
        <end position="346"/>
    </location>
</feature>
<dbReference type="AlphaFoldDB" id="A0ABD2WBI7"/>
<evidence type="ECO:0000313" key="2">
    <source>
        <dbReference type="EMBL" id="KAL3390009.1"/>
    </source>
</evidence>
<accession>A0ABD2WBI7</accession>
<dbReference type="Proteomes" id="UP001627154">
    <property type="component" value="Unassembled WGS sequence"/>
</dbReference>
<evidence type="ECO:0000256" key="1">
    <source>
        <dbReference type="SAM" id="MobiDB-lite"/>
    </source>
</evidence>
<name>A0ABD2WBI7_9HYME</name>